<dbReference type="Gene3D" id="3.80.10.10">
    <property type="entry name" value="Ribonuclease Inhibitor"/>
    <property type="match status" value="1"/>
</dbReference>
<dbReference type="InterPro" id="IPR032675">
    <property type="entry name" value="LRR_dom_sf"/>
</dbReference>
<evidence type="ECO:0000256" key="3">
    <source>
        <dbReference type="ARBA" id="ARBA00022741"/>
    </source>
</evidence>
<evidence type="ECO:0000256" key="4">
    <source>
        <dbReference type="ARBA" id="ARBA00022840"/>
    </source>
</evidence>
<feature type="compositionally biased region" description="Basic and acidic residues" evidence="5">
    <location>
        <begin position="92"/>
        <end position="101"/>
    </location>
</feature>
<feature type="region of interest" description="Disordered" evidence="5">
    <location>
        <begin position="1"/>
        <end position="159"/>
    </location>
</feature>
<dbReference type="OrthoDB" id="205182at2759"/>
<keyword evidence="6" id="KW-0812">Transmembrane</keyword>
<evidence type="ECO:0000313" key="8">
    <source>
        <dbReference type="Proteomes" id="UP001153069"/>
    </source>
</evidence>
<feature type="compositionally biased region" description="Acidic residues" evidence="5">
    <location>
        <begin position="130"/>
        <end position="150"/>
    </location>
</feature>
<feature type="compositionally biased region" description="Low complexity" evidence="5">
    <location>
        <begin position="51"/>
        <end position="61"/>
    </location>
</feature>
<dbReference type="AlphaFoldDB" id="A0A9N8DER1"/>
<dbReference type="PANTHER" id="PTHR48056">
    <property type="entry name" value="LRR RECEPTOR-LIKE SERINE/THREONINE-PROTEIN KINASE-RELATED"/>
    <property type="match status" value="1"/>
</dbReference>
<gene>
    <name evidence="7" type="ORF">SEMRO_36_G022810.1</name>
</gene>
<dbReference type="Proteomes" id="UP001153069">
    <property type="component" value="Unassembled WGS sequence"/>
</dbReference>
<sequence length="502" mass="55343">MDSSAGSLEKTQKGLQHNAPPSPSHAVGAIRADGKCTAKRGLGINQNNHPAVARSRNAAAAEPLNSNEITRCCPSELPSQAGRKHGLRGSSRHTDETKDNDLGSGIRKHGLGGSKLARASTTAATRDETKDPDDVDIEWSPEPFEDEIQPEDIPTTTDDDSAMVGLAVALPVESGGNLMTAEPVDPTKGTSTMAIEEKDRWNRNFIVIPGILILVVLCAVAIILAIVFSSSKDNGISSSAVGREDNTATTNGTISLDSMNNHWPPSKEEEVFPLPNYTRLTMEYNIDSAQSKAYMWLAQDPNLDNYTRFRREQRFALATIYYSMDGHQWERNNGWTSYDVDECMWYFAERKTSGSPCVYGSIYRVLWLRKNQLKGTIPPELQLMNWLADIQLEDNPMIKGTLPTELFRLRDLHTIWIWGTSIEGTIPSEIGSARRMFMFFFDRTMMEGSLPTEIGHLSELILFSGAKTQLTGIVPSALGHCTEMKIFDLAELGGELGLSSTL</sequence>
<reference evidence="7" key="1">
    <citation type="submission" date="2020-06" db="EMBL/GenBank/DDBJ databases">
        <authorList>
            <consortium name="Plant Systems Biology data submission"/>
        </authorList>
    </citation>
    <scope>NUCLEOTIDE SEQUENCE</scope>
    <source>
        <strain evidence="7">D6</strain>
    </source>
</reference>
<dbReference type="SUPFAM" id="SSF52058">
    <property type="entry name" value="L domain-like"/>
    <property type="match status" value="1"/>
</dbReference>
<comment type="caution">
    <text evidence="7">The sequence shown here is derived from an EMBL/GenBank/DDBJ whole genome shotgun (WGS) entry which is preliminary data.</text>
</comment>
<feature type="compositionally biased region" description="Basic residues" evidence="5">
    <location>
        <begin position="82"/>
        <end position="91"/>
    </location>
</feature>
<dbReference type="InterPro" id="IPR050647">
    <property type="entry name" value="Plant_LRR-RLKs"/>
</dbReference>
<proteinExistence type="predicted"/>
<keyword evidence="4" id="KW-0067">ATP-binding</keyword>
<dbReference type="GO" id="GO:0005524">
    <property type="term" value="F:ATP binding"/>
    <property type="evidence" value="ECO:0007669"/>
    <property type="project" value="UniProtKB-KW"/>
</dbReference>
<protein>
    <submittedName>
        <fullName evidence="7">Leucine Rich Repeat</fullName>
    </submittedName>
</protein>
<name>A0A9N8DER1_9STRA</name>
<keyword evidence="6" id="KW-0472">Membrane</keyword>
<keyword evidence="1" id="KW-0433">Leucine-rich repeat</keyword>
<evidence type="ECO:0000256" key="5">
    <source>
        <dbReference type="SAM" id="MobiDB-lite"/>
    </source>
</evidence>
<organism evidence="7 8">
    <name type="scientific">Seminavis robusta</name>
    <dbReference type="NCBI Taxonomy" id="568900"/>
    <lineage>
        <taxon>Eukaryota</taxon>
        <taxon>Sar</taxon>
        <taxon>Stramenopiles</taxon>
        <taxon>Ochrophyta</taxon>
        <taxon>Bacillariophyta</taxon>
        <taxon>Bacillariophyceae</taxon>
        <taxon>Bacillariophycidae</taxon>
        <taxon>Naviculales</taxon>
        <taxon>Naviculaceae</taxon>
        <taxon>Seminavis</taxon>
    </lineage>
</organism>
<dbReference type="EMBL" id="CAICTM010000036">
    <property type="protein sequence ID" value="CAB9498349.1"/>
    <property type="molecule type" value="Genomic_DNA"/>
</dbReference>
<dbReference type="PANTHER" id="PTHR48056:SF81">
    <property type="entry name" value="RECEPTOR PROTEIN-TYROSINE KINASE CEPR1"/>
    <property type="match status" value="1"/>
</dbReference>
<keyword evidence="8" id="KW-1185">Reference proteome</keyword>
<keyword evidence="2" id="KW-0677">Repeat</keyword>
<evidence type="ECO:0000313" key="7">
    <source>
        <dbReference type="EMBL" id="CAB9498349.1"/>
    </source>
</evidence>
<evidence type="ECO:0000256" key="2">
    <source>
        <dbReference type="ARBA" id="ARBA00022737"/>
    </source>
</evidence>
<keyword evidence="6" id="KW-1133">Transmembrane helix</keyword>
<evidence type="ECO:0000256" key="6">
    <source>
        <dbReference type="SAM" id="Phobius"/>
    </source>
</evidence>
<feature type="transmembrane region" description="Helical" evidence="6">
    <location>
        <begin position="205"/>
        <end position="228"/>
    </location>
</feature>
<keyword evidence="3" id="KW-0547">Nucleotide-binding</keyword>
<accession>A0A9N8DER1</accession>
<evidence type="ECO:0000256" key="1">
    <source>
        <dbReference type="ARBA" id="ARBA00022614"/>
    </source>
</evidence>